<evidence type="ECO:0000259" key="2">
    <source>
        <dbReference type="Pfam" id="PF14274"/>
    </source>
</evidence>
<dbReference type="AlphaFoldDB" id="A0A5J4PZS7"/>
<sequence>MKYPNILILALLLLGTSSCNRDEVFEKEQYKNVFALISEGSDNVIQKFHDLRETESIGYISVSLGGTNPTAKDIVIDLTEDESLIDNYNKVNYDVAYDKYVHVLSKNKYDIDQYRLTIPAGQIKAVLPFRIRPEGLSPDSTYFLALKVDSYSTYEANPEKSYLLYSVRLKNLWAKGDGNTNYTMRGKQRVSGSESEIEMPGFKIMHPLSANKVRIMAGLESYASNVTALEKSAIVLEVDVNNKVNISSYKDMIVTQVDGDPDFPNIFKFEDDGYKTYKTFLLRYNYKSGNTTYEMKEELRLEYNPKNADEL</sequence>
<dbReference type="Gene3D" id="2.60.40.1740">
    <property type="entry name" value="hypothetical protein (bacova_03559)"/>
    <property type="match status" value="1"/>
</dbReference>
<name>A0A5J4PZS7_9ZZZZ</name>
<reference evidence="3" key="1">
    <citation type="submission" date="2019-03" db="EMBL/GenBank/DDBJ databases">
        <title>Single cell metagenomics reveals metabolic interactions within the superorganism composed of flagellate Streblomastix strix and complex community of Bacteroidetes bacteria on its surface.</title>
        <authorList>
            <person name="Treitli S.C."/>
            <person name="Kolisko M."/>
            <person name="Husnik F."/>
            <person name="Keeling P."/>
            <person name="Hampl V."/>
        </authorList>
    </citation>
    <scope>NUCLEOTIDE SEQUENCE</scope>
    <source>
        <strain evidence="3">STM</strain>
    </source>
</reference>
<organism evidence="3">
    <name type="scientific">termite gut metagenome</name>
    <dbReference type="NCBI Taxonomy" id="433724"/>
    <lineage>
        <taxon>unclassified sequences</taxon>
        <taxon>metagenomes</taxon>
        <taxon>organismal metagenomes</taxon>
    </lineage>
</organism>
<comment type="caution">
    <text evidence="3">The sequence shown here is derived from an EMBL/GenBank/DDBJ whole genome shotgun (WGS) entry which is preliminary data.</text>
</comment>
<dbReference type="InterPro" id="IPR025371">
    <property type="entry name" value="BT_3044-like_C"/>
</dbReference>
<proteinExistence type="predicted"/>
<dbReference type="InterPro" id="IPR013728">
    <property type="entry name" value="BT_3987-like_N"/>
</dbReference>
<evidence type="ECO:0008006" key="4">
    <source>
        <dbReference type="Google" id="ProtNLM"/>
    </source>
</evidence>
<protein>
    <recommendedName>
        <fullName evidence="4">DUF4361 domain-containing protein</fullName>
    </recommendedName>
</protein>
<gene>
    <name evidence="3" type="ORF">EZS27_034978</name>
</gene>
<evidence type="ECO:0000259" key="1">
    <source>
        <dbReference type="Pfam" id="PF08522"/>
    </source>
</evidence>
<dbReference type="PROSITE" id="PS51257">
    <property type="entry name" value="PROKAR_LIPOPROTEIN"/>
    <property type="match status" value="1"/>
</dbReference>
<accession>A0A5J4PZS7</accession>
<feature type="domain" description="BT-3044-like C-terminal" evidence="2">
    <location>
        <begin position="162"/>
        <end position="300"/>
    </location>
</feature>
<dbReference type="EMBL" id="SNRY01005665">
    <property type="protein sequence ID" value="KAA6314400.1"/>
    <property type="molecule type" value="Genomic_DNA"/>
</dbReference>
<dbReference type="Pfam" id="PF08522">
    <property type="entry name" value="BT_3987-like_N"/>
    <property type="match status" value="1"/>
</dbReference>
<dbReference type="Pfam" id="PF14274">
    <property type="entry name" value="BT_3044-like_C"/>
    <property type="match status" value="1"/>
</dbReference>
<evidence type="ECO:0000313" key="3">
    <source>
        <dbReference type="EMBL" id="KAA6314400.1"/>
    </source>
</evidence>
<feature type="domain" description="BT-3987-like N-terminal" evidence="1">
    <location>
        <begin position="31"/>
        <end position="154"/>
    </location>
</feature>